<gene>
    <name evidence="2" type="ORF">F7O44_28715</name>
</gene>
<proteinExistence type="predicted"/>
<comment type="caution">
    <text evidence="2">The sequence shown here is derived from an EMBL/GenBank/DDBJ whole genome shotgun (WGS) entry which is preliminary data.</text>
</comment>
<name>A0A7K3MF61_9ACTN</name>
<evidence type="ECO:0000313" key="3">
    <source>
        <dbReference type="Proteomes" id="UP000460435"/>
    </source>
</evidence>
<dbReference type="Gene3D" id="1.25.40.10">
    <property type="entry name" value="Tetratricopeptide repeat domain"/>
    <property type="match status" value="1"/>
</dbReference>
<feature type="compositionally biased region" description="Polar residues" evidence="1">
    <location>
        <begin position="1"/>
        <end position="11"/>
    </location>
</feature>
<keyword evidence="3" id="KW-1185">Reference proteome</keyword>
<evidence type="ECO:0008006" key="4">
    <source>
        <dbReference type="Google" id="ProtNLM"/>
    </source>
</evidence>
<dbReference type="RefSeq" id="WP_162453779.1">
    <property type="nucleotide sequence ID" value="NZ_WLZY01000018.1"/>
</dbReference>
<evidence type="ECO:0000256" key="1">
    <source>
        <dbReference type="SAM" id="MobiDB-lite"/>
    </source>
</evidence>
<reference evidence="2 3" key="1">
    <citation type="submission" date="2019-11" db="EMBL/GenBank/DDBJ databases">
        <authorList>
            <person name="Li X.-J."/>
            <person name="Feng X.-M."/>
        </authorList>
    </citation>
    <scope>NUCLEOTIDE SEQUENCE [LARGE SCALE GENOMIC DNA]</scope>
    <source>
        <strain evidence="2 3">XMNu-373</strain>
    </source>
</reference>
<dbReference type="EMBL" id="WLZY01000018">
    <property type="protein sequence ID" value="NDL61058.1"/>
    <property type="molecule type" value="Genomic_DNA"/>
</dbReference>
<protein>
    <recommendedName>
        <fullName evidence="4">Tetratricopeptide repeat protein</fullName>
    </recommendedName>
</protein>
<feature type="region of interest" description="Disordered" evidence="1">
    <location>
        <begin position="1"/>
        <end position="22"/>
    </location>
</feature>
<dbReference type="InterPro" id="IPR011990">
    <property type="entry name" value="TPR-like_helical_dom_sf"/>
</dbReference>
<dbReference type="AlphaFoldDB" id="A0A7K3MF61"/>
<accession>A0A7K3MF61</accession>
<organism evidence="2 3">
    <name type="scientific">Phytoactinopolyspora mesophila</name>
    <dbReference type="NCBI Taxonomy" id="2650750"/>
    <lineage>
        <taxon>Bacteria</taxon>
        <taxon>Bacillati</taxon>
        <taxon>Actinomycetota</taxon>
        <taxon>Actinomycetes</taxon>
        <taxon>Jiangellales</taxon>
        <taxon>Jiangellaceae</taxon>
        <taxon>Phytoactinopolyspora</taxon>
    </lineage>
</organism>
<dbReference type="Proteomes" id="UP000460435">
    <property type="component" value="Unassembled WGS sequence"/>
</dbReference>
<evidence type="ECO:0000313" key="2">
    <source>
        <dbReference type="EMBL" id="NDL61058.1"/>
    </source>
</evidence>
<sequence length="230" mass="24819">MNDQPDATSQIPDPLIDEDVTPEDLDDDLLDELSGLSAGAAKVVARHLVMAARLLDEDPEAAYQHALAARRRAGRIGMVREAAGIAAYRAERYAEALAELRAARRMTGSAEYLPMMADCERGQGRPERALDLASDPAVTGLDTASRMEMLIVAAGARRDMGQHAAAAALLQVPELRAEAKAGWVARLQYAYADALEAAGREKESRRWFMRAAEADIEDETDAAERAAGNS</sequence>